<gene>
    <name evidence="9" type="ORF">E3W66_06335</name>
</gene>
<dbReference type="GO" id="GO:0008324">
    <property type="term" value="F:monoatomic cation transmembrane transporter activity"/>
    <property type="evidence" value="ECO:0007669"/>
    <property type="project" value="InterPro"/>
</dbReference>
<keyword evidence="4" id="KW-0677">Repeat</keyword>
<feature type="transmembrane region" description="Helical" evidence="7">
    <location>
        <begin position="508"/>
        <end position="533"/>
    </location>
</feature>
<sequence>MTDPTVFNANIAITLALTATTALLFLVDRWRVDVCALLILALLGLLNELPSLNLLPRDGLYSGLASGAVMTVIGITALGYAVDRSGVLDGLSRRLARNRPHERQLRLTLTSGGALLSGVMQNIAAISLFIPIVSRLARRLQIDIGRLLLPVAFMIIIGGNLTLIGSGPLILVNDLLPSGSDPFHLLDVTPIGLALVVCCGLLWFLLPDQLLPQRTGEPRNSHSLQRYQALYQVAGKLRQFSVSERSLLANMTVGQLEQRFAVELLALRSDEVILSPHRALSLCDARALAVVGDDDACAAMAAALALSDAGDELLDEALSPDVSGFAEVVVRPGTALIDRAIGEIRIRKQFGLTPVAIFRGQQLIHQRLREVTLQAGDTLLCHVRWRDLAALRNGSEFAVLDNDFPDSPSGTSRGKLLTIATLTLAAALFSPLPLALVFLTAAVALVVSGVVTINQTYQAISWQTVFLLAGLIPLGNAIVYTGTADWLTGELLAMLPAAPSALLLHTTFALATMLATLFLSNIGATVVLVPIALQMAATLGIDPRPLALLVAVCASNSFLMPTHQVNSLIMSVGNYSNRDFLRAGAVISPAYLAVAVAVSLLL</sequence>
<keyword evidence="6 7" id="KW-0472">Membrane</keyword>
<evidence type="ECO:0000256" key="6">
    <source>
        <dbReference type="ARBA" id="ARBA00023136"/>
    </source>
</evidence>
<evidence type="ECO:0000256" key="1">
    <source>
        <dbReference type="ARBA" id="ARBA00004141"/>
    </source>
</evidence>
<dbReference type="Pfam" id="PF03600">
    <property type="entry name" value="CitMHS"/>
    <property type="match status" value="1"/>
</dbReference>
<dbReference type="Proteomes" id="UP000298133">
    <property type="component" value="Unassembled WGS sequence"/>
</dbReference>
<comment type="subcellular location">
    <subcellularLocation>
        <location evidence="1">Membrane</location>
        <topology evidence="1">Multi-pass membrane protein</topology>
    </subcellularLocation>
</comment>
<evidence type="ECO:0000256" key="3">
    <source>
        <dbReference type="ARBA" id="ARBA00022692"/>
    </source>
</evidence>
<dbReference type="InterPro" id="IPR051679">
    <property type="entry name" value="DASS-Related_Transporters"/>
</dbReference>
<dbReference type="EMBL" id="SPIA01000002">
    <property type="protein sequence ID" value="TFH67860.1"/>
    <property type="molecule type" value="Genomic_DNA"/>
</dbReference>
<feature type="transmembrane region" description="Helical" evidence="7">
    <location>
        <begin position="6"/>
        <end position="27"/>
    </location>
</feature>
<feature type="domain" description="RCK C-terminal" evidence="8">
    <location>
        <begin position="311"/>
        <end position="397"/>
    </location>
</feature>
<feature type="transmembrane region" description="Helical" evidence="7">
    <location>
        <begin position="183"/>
        <end position="206"/>
    </location>
</feature>
<evidence type="ECO:0000259" key="8">
    <source>
        <dbReference type="PROSITE" id="PS51202"/>
    </source>
</evidence>
<dbReference type="Gene3D" id="3.30.70.1450">
    <property type="entry name" value="Regulator of K+ conductance, C-terminal domain"/>
    <property type="match status" value="1"/>
</dbReference>
<evidence type="ECO:0000256" key="7">
    <source>
        <dbReference type="SAM" id="Phobius"/>
    </source>
</evidence>
<dbReference type="InterPro" id="IPR036721">
    <property type="entry name" value="RCK_C_sf"/>
</dbReference>
<dbReference type="SUPFAM" id="SSF116726">
    <property type="entry name" value="TrkA C-terminal domain-like"/>
    <property type="match status" value="1"/>
</dbReference>
<keyword evidence="2" id="KW-0813">Transport</keyword>
<dbReference type="InterPro" id="IPR006037">
    <property type="entry name" value="RCK_C"/>
</dbReference>
<feature type="transmembrane region" description="Helical" evidence="7">
    <location>
        <begin position="545"/>
        <end position="563"/>
    </location>
</feature>
<evidence type="ECO:0000313" key="9">
    <source>
        <dbReference type="EMBL" id="TFH67860.1"/>
    </source>
</evidence>
<organism evidence="9 10">
    <name type="scientific">Gammaproteobacteria bacterium LSUCC0057</name>
    <dbReference type="NCBI Taxonomy" id="2559237"/>
    <lineage>
        <taxon>Bacteria</taxon>
        <taxon>Pseudomonadati</taxon>
        <taxon>Pseudomonadota</taxon>
        <taxon>Gammaproteobacteria</taxon>
        <taxon>Cellvibrionales</taxon>
        <taxon>Porticoccaceae</taxon>
        <taxon>SAR92 clade</taxon>
    </lineage>
</organism>
<feature type="transmembrane region" description="Helical" evidence="7">
    <location>
        <begin position="583"/>
        <end position="601"/>
    </location>
</feature>
<dbReference type="GO" id="GO:0005886">
    <property type="term" value="C:plasma membrane"/>
    <property type="evidence" value="ECO:0007669"/>
    <property type="project" value="TreeGrafter"/>
</dbReference>
<comment type="caution">
    <text evidence="9">The sequence shown here is derived from an EMBL/GenBank/DDBJ whole genome shotgun (WGS) entry which is preliminary data.</text>
</comment>
<proteinExistence type="predicted"/>
<protein>
    <submittedName>
        <fullName evidence="9">SLC13 family permease</fullName>
    </submittedName>
</protein>
<evidence type="ECO:0000313" key="10">
    <source>
        <dbReference type="Proteomes" id="UP000298133"/>
    </source>
</evidence>
<accession>A0A4Y8UGM4</accession>
<evidence type="ECO:0000256" key="4">
    <source>
        <dbReference type="ARBA" id="ARBA00022737"/>
    </source>
</evidence>
<feature type="transmembrane region" description="Helical" evidence="7">
    <location>
        <begin position="465"/>
        <end position="488"/>
    </location>
</feature>
<dbReference type="PANTHER" id="PTHR43652">
    <property type="entry name" value="BASIC AMINO ACID ANTIPORTER YFCC-RELATED"/>
    <property type="match status" value="1"/>
</dbReference>
<keyword evidence="3 7" id="KW-0812">Transmembrane</keyword>
<dbReference type="PROSITE" id="PS51202">
    <property type="entry name" value="RCK_C"/>
    <property type="match status" value="1"/>
</dbReference>
<keyword evidence="5 7" id="KW-1133">Transmembrane helix</keyword>
<feature type="transmembrane region" description="Helical" evidence="7">
    <location>
        <begin position="147"/>
        <end position="171"/>
    </location>
</feature>
<feature type="transmembrane region" description="Helical" evidence="7">
    <location>
        <begin position="60"/>
        <end position="82"/>
    </location>
</feature>
<name>A0A4Y8UGM4_9GAMM</name>
<dbReference type="PANTHER" id="PTHR43652:SF2">
    <property type="entry name" value="BASIC AMINO ACID ANTIPORTER YFCC-RELATED"/>
    <property type="match status" value="1"/>
</dbReference>
<evidence type="ECO:0000256" key="5">
    <source>
        <dbReference type="ARBA" id="ARBA00022989"/>
    </source>
</evidence>
<dbReference type="OrthoDB" id="9809303at2"/>
<keyword evidence="10" id="KW-1185">Reference proteome</keyword>
<dbReference type="GO" id="GO:0006813">
    <property type="term" value="P:potassium ion transport"/>
    <property type="evidence" value="ECO:0007669"/>
    <property type="project" value="InterPro"/>
</dbReference>
<evidence type="ECO:0000256" key="2">
    <source>
        <dbReference type="ARBA" id="ARBA00022448"/>
    </source>
</evidence>
<feature type="transmembrane region" description="Helical" evidence="7">
    <location>
        <begin position="436"/>
        <end position="453"/>
    </location>
</feature>
<dbReference type="Pfam" id="PF02080">
    <property type="entry name" value="TrkA_C"/>
    <property type="match status" value="1"/>
</dbReference>
<dbReference type="InterPro" id="IPR004680">
    <property type="entry name" value="Cit_transptr-like_dom"/>
</dbReference>
<reference evidence="9 10" key="1">
    <citation type="submission" date="2019-03" db="EMBL/GenBank/DDBJ databases">
        <title>Draft genome of Gammaproteobacteria bacterium LSUCC0057, a member of the SAR92 clade.</title>
        <authorList>
            <person name="Lanclos V.C."/>
            <person name="Doiron C."/>
            <person name="Henson M.W."/>
            <person name="Thrash J.C."/>
        </authorList>
    </citation>
    <scope>NUCLEOTIDE SEQUENCE [LARGE SCALE GENOMIC DNA]</scope>
    <source>
        <strain evidence="9 10">LSUCC0057</strain>
    </source>
</reference>
<dbReference type="AlphaFoldDB" id="A0A4Y8UGM4"/>
<feature type="transmembrane region" description="Helical" evidence="7">
    <location>
        <begin position="34"/>
        <end position="54"/>
    </location>
</feature>